<dbReference type="PROSITE" id="PS51318">
    <property type="entry name" value="TAT"/>
    <property type="match status" value="1"/>
</dbReference>
<evidence type="ECO:0000256" key="1">
    <source>
        <dbReference type="SAM" id="SignalP"/>
    </source>
</evidence>
<feature type="signal peptide" evidence="1">
    <location>
        <begin position="1"/>
        <end position="35"/>
    </location>
</feature>
<keyword evidence="1" id="KW-0732">Signal</keyword>
<reference evidence="2 3" key="1">
    <citation type="submission" date="2013-05" db="EMBL/GenBank/DDBJ databases">
        <title>Genome sequence of Streptomyces sparsogenes DSM 40356.</title>
        <authorList>
            <person name="Coyne S."/>
            <person name="Seebeck F.P."/>
        </authorList>
    </citation>
    <scope>NUCLEOTIDE SEQUENCE [LARGE SCALE GENOMIC DNA]</scope>
    <source>
        <strain evidence="2 3">DSM 40356</strain>
    </source>
</reference>
<protein>
    <recommendedName>
        <fullName evidence="4">Secreted protein</fullName>
    </recommendedName>
</protein>
<dbReference type="EMBL" id="ASQP01000163">
    <property type="protein sequence ID" value="OMI39412.1"/>
    <property type="molecule type" value="Genomic_DNA"/>
</dbReference>
<dbReference type="GeneID" id="96748809"/>
<dbReference type="Proteomes" id="UP000186168">
    <property type="component" value="Unassembled WGS sequence"/>
</dbReference>
<dbReference type="InterPro" id="IPR006311">
    <property type="entry name" value="TAT_signal"/>
</dbReference>
<evidence type="ECO:0008006" key="4">
    <source>
        <dbReference type="Google" id="ProtNLM"/>
    </source>
</evidence>
<proteinExistence type="predicted"/>
<accession>A0A1R1SMF6</accession>
<evidence type="ECO:0000313" key="2">
    <source>
        <dbReference type="EMBL" id="OMI39412.1"/>
    </source>
</evidence>
<sequence length="137" mass="14737">MPKLRKPTRGTVLRAGAAIAAAVALPVLASPNAHAVAWDHTMHSDDGDPGARLRFEANGDIVEICDIEADGFAAYAEIYDYKTGQSRTLTVGGNGNCKRRDASDYGWNLVEGRKYGFTVALTEGTYIAYPDNADWTA</sequence>
<keyword evidence="3" id="KW-1185">Reference proteome</keyword>
<feature type="chain" id="PRO_5010203435" description="Secreted protein" evidence="1">
    <location>
        <begin position="36"/>
        <end position="137"/>
    </location>
</feature>
<dbReference type="AlphaFoldDB" id="A0A1R1SMF6"/>
<name>A0A1R1SMF6_9ACTN</name>
<organism evidence="2 3">
    <name type="scientific">Streptomyces sparsogenes DSM 40356</name>
    <dbReference type="NCBI Taxonomy" id="1331668"/>
    <lineage>
        <taxon>Bacteria</taxon>
        <taxon>Bacillati</taxon>
        <taxon>Actinomycetota</taxon>
        <taxon>Actinomycetes</taxon>
        <taxon>Kitasatosporales</taxon>
        <taxon>Streptomycetaceae</taxon>
        <taxon>Streptomyces</taxon>
    </lineage>
</organism>
<dbReference type="RefSeq" id="WP_065962968.1">
    <property type="nucleotide sequence ID" value="NZ_ASQP01000163.1"/>
</dbReference>
<evidence type="ECO:0000313" key="3">
    <source>
        <dbReference type="Proteomes" id="UP000186168"/>
    </source>
</evidence>
<comment type="caution">
    <text evidence="2">The sequence shown here is derived from an EMBL/GenBank/DDBJ whole genome shotgun (WGS) entry which is preliminary data.</text>
</comment>
<gene>
    <name evidence="2" type="ORF">SPAR_11352</name>
</gene>